<dbReference type="AlphaFoldDB" id="A0A9P0MR79"/>
<dbReference type="InterPro" id="IPR036427">
    <property type="entry name" value="Bromodomain-like_sf"/>
</dbReference>
<dbReference type="PANTHER" id="PTHR31095">
    <property type="entry name" value="RIKEN CDNA 9930021J03 GENE"/>
    <property type="match status" value="1"/>
</dbReference>
<dbReference type="SMART" id="SM00297">
    <property type="entry name" value="BROMO"/>
    <property type="match status" value="1"/>
</dbReference>
<dbReference type="InterPro" id="IPR001487">
    <property type="entry name" value="Bromodomain"/>
</dbReference>
<dbReference type="CDD" id="cd04369">
    <property type="entry name" value="Bromodomain"/>
    <property type="match status" value="1"/>
</dbReference>
<feature type="region of interest" description="Disordered" evidence="3">
    <location>
        <begin position="1"/>
        <end position="22"/>
    </location>
</feature>
<dbReference type="Pfam" id="PF23450">
    <property type="entry name" value="KIAA2026_hel"/>
    <property type="match status" value="1"/>
</dbReference>
<evidence type="ECO:0000259" key="4">
    <source>
        <dbReference type="PROSITE" id="PS50014"/>
    </source>
</evidence>
<keyword evidence="6" id="KW-1185">Reference proteome</keyword>
<sequence length="780" mass="89586">MNDLVPKRKRGRPPKIPRDTTSLPIEFPSSHLAESNARQLQFGYKILQNILKLSKTKHLVDRPDENLFGIHNYYNIITKPIWLNEVLRKFSAQEYLFVHEVISDIRQVLENCYKFWGPKHKFSKQAFRIEKLLDKELQAAPQCIRDACKLNIPEDENVMSDSNSSPFFVDDFHSKILKLLEKKEKESVSETKECDDGKKELLLKWESEILVTKQYRKQFIFMGELAEIGHFLSLSREVLCLKEISQYEVERMLLFPKESASLANVMTALLCPSAMRGNLYFKPVMVYEVWSKILARKVDTWYNHYYKNSNKTQLFVRHGIESSFWEVVGGTNPLINSEFCLISFTKRVWIMKTLCTTMFHSYKKIEEYFNSVDDSSLRGPVVYEDGKFEYIGLFQPEIRVYRICRSEMDIDGRGEFVAIVPMKNGLPPELVGQTQVTLKSLGKKNKFYLAAYDRESLEGLIKVFSQKKKSLSAMKRLLANENNEFVKISALTSMKQQWEKNKERSPIVINNSVKYWIEKDLSPPLSPGETSQNHLILNNEKIPNDLSCLGKRVLKKKFFLDDWENSSDSSIEFNAEEDASDWEEGNIRRSKRKKCRWSKWQRDEFPPFPSFSTPRPLSQPPIPLVSPKMDKPLMIAPVLPNPGMRTPPHNLLPLMLRQQPIFSQQPVVRSPFVPPVSTYRSFRASLPLSRAPSYSPRGFGGVKLIKSIVRRPNIVTAAIANAETQKAEEQVGKVLTINLGGGEEKAVPVIITPMRKVGTVQSPDGLSCLTLNNQAPGTQV</sequence>
<dbReference type="InterPro" id="IPR056522">
    <property type="entry name" value="KIAA2026_hel"/>
</dbReference>
<dbReference type="PROSITE" id="PS50014">
    <property type="entry name" value="BROMODOMAIN_2"/>
    <property type="match status" value="1"/>
</dbReference>
<evidence type="ECO:0000313" key="6">
    <source>
        <dbReference type="Proteomes" id="UP001152798"/>
    </source>
</evidence>
<gene>
    <name evidence="5" type="ORF">NEZAVI_LOCUS12686</name>
</gene>
<keyword evidence="1 2" id="KW-0103">Bromodomain</keyword>
<accession>A0A9P0MR79</accession>
<dbReference type="Pfam" id="PF00439">
    <property type="entry name" value="Bromodomain"/>
    <property type="match status" value="1"/>
</dbReference>
<dbReference type="Gene3D" id="1.20.920.10">
    <property type="entry name" value="Bromodomain-like"/>
    <property type="match status" value="1"/>
</dbReference>
<dbReference type="InterPro" id="IPR040214">
    <property type="entry name" value="BRD10"/>
</dbReference>
<evidence type="ECO:0000256" key="1">
    <source>
        <dbReference type="ARBA" id="ARBA00023117"/>
    </source>
</evidence>
<reference evidence="5" key="1">
    <citation type="submission" date="2022-01" db="EMBL/GenBank/DDBJ databases">
        <authorList>
            <person name="King R."/>
        </authorList>
    </citation>
    <scope>NUCLEOTIDE SEQUENCE</scope>
</reference>
<evidence type="ECO:0000256" key="3">
    <source>
        <dbReference type="SAM" id="MobiDB-lite"/>
    </source>
</evidence>
<name>A0A9P0MR79_NEZVI</name>
<dbReference type="SUPFAM" id="SSF47370">
    <property type="entry name" value="Bromodomain"/>
    <property type="match status" value="1"/>
</dbReference>
<dbReference type="OrthoDB" id="6608380at2759"/>
<dbReference type="Proteomes" id="UP001152798">
    <property type="component" value="Chromosome 6"/>
</dbReference>
<evidence type="ECO:0000313" key="5">
    <source>
        <dbReference type="EMBL" id="CAH1404243.1"/>
    </source>
</evidence>
<proteinExistence type="predicted"/>
<feature type="domain" description="Bromo" evidence="4">
    <location>
        <begin position="70"/>
        <end position="123"/>
    </location>
</feature>
<evidence type="ECO:0000256" key="2">
    <source>
        <dbReference type="PROSITE-ProRule" id="PRU00035"/>
    </source>
</evidence>
<dbReference type="EMBL" id="OV725082">
    <property type="protein sequence ID" value="CAH1404243.1"/>
    <property type="molecule type" value="Genomic_DNA"/>
</dbReference>
<organism evidence="5 6">
    <name type="scientific">Nezara viridula</name>
    <name type="common">Southern green stink bug</name>
    <name type="synonym">Cimex viridulus</name>
    <dbReference type="NCBI Taxonomy" id="85310"/>
    <lineage>
        <taxon>Eukaryota</taxon>
        <taxon>Metazoa</taxon>
        <taxon>Ecdysozoa</taxon>
        <taxon>Arthropoda</taxon>
        <taxon>Hexapoda</taxon>
        <taxon>Insecta</taxon>
        <taxon>Pterygota</taxon>
        <taxon>Neoptera</taxon>
        <taxon>Paraneoptera</taxon>
        <taxon>Hemiptera</taxon>
        <taxon>Heteroptera</taxon>
        <taxon>Panheteroptera</taxon>
        <taxon>Pentatomomorpha</taxon>
        <taxon>Pentatomoidea</taxon>
        <taxon>Pentatomidae</taxon>
        <taxon>Pentatominae</taxon>
        <taxon>Nezara</taxon>
    </lineage>
</organism>
<protein>
    <recommendedName>
        <fullName evidence="4">Bromo domain-containing protein</fullName>
    </recommendedName>
</protein>
<dbReference type="PANTHER" id="PTHR31095:SF3">
    <property type="entry name" value="RIKEN CDNA 9930021J03 GENE"/>
    <property type="match status" value="1"/>
</dbReference>